<sequence length="233" mass="24662">MSSSIFGAPQPAASNVLLQMKAGKLTQSGTTVTADPRKGLLLLQKSDDDLMHLIWKDRSSNTVEDDLIIFQGDATLKHLPQCKTGYAMLLEFTTGRKSLFCILGNIAPPPQVQPLSLNAVLAPDAAQALVDGEMERRLAEHLPQGGAVAESVRETLATPQISQAAARLTEALHTGDAAGLVMELGLNPNYGGLGVEPFLRALQEATPKPSDDAAGGSEEEKPDDKDGPAPMEE</sequence>
<evidence type="ECO:0000313" key="10">
    <source>
        <dbReference type="Proteomes" id="UP000013827"/>
    </source>
</evidence>
<keyword evidence="4" id="KW-0647">Proteasome</keyword>
<dbReference type="Gene3D" id="1.10.2020.20">
    <property type="match status" value="1"/>
</dbReference>
<dbReference type="InterPro" id="IPR038633">
    <property type="entry name" value="Rpn13/ADRM1_Pru_sf"/>
</dbReference>
<protein>
    <recommendedName>
        <fullName evidence="11">Proteasomal ubiquitin receptor ADRM1</fullName>
    </recommendedName>
</protein>
<dbReference type="Pfam" id="PF16550">
    <property type="entry name" value="RPN13_C"/>
    <property type="match status" value="1"/>
</dbReference>
<dbReference type="Proteomes" id="UP000013827">
    <property type="component" value="Unassembled WGS sequence"/>
</dbReference>
<proteinExistence type="predicted"/>
<dbReference type="STRING" id="2903.R1FV97"/>
<evidence type="ECO:0000256" key="5">
    <source>
        <dbReference type="ARBA" id="ARBA00023242"/>
    </source>
</evidence>
<feature type="domain" description="DEUBAD" evidence="7">
    <location>
        <begin position="108"/>
        <end position="212"/>
    </location>
</feature>
<dbReference type="GeneID" id="17284872"/>
<dbReference type="InterPro" id="IPR038108">
    <property type="entry name" value="RPN13_DEUBAD_sf"/>
</dbReference>
<dbReference type="EnsemblProtists" id="EOD39601">
    <property type="protein sequence ID" value="EOD39601"/>
    <property type="gene ID" value="EMIHUDRAFT_200144"/>
</dbReference>
<dbReference type="PROSITE" id="PS51916">
    <property type="entry name" value="DEUBAD"/>
    <property type="match status" value="1"/>
</dbReference>
<dbReference type="RefSeq" id="XP_005792030.1">
    <property type="nucleotide sequence ID" value="XM_005791973.1"/>
</dbReference>
<reference evidence="9" key="2">
    <citation type="submission" date="2024-10" db="UniProtKB">
        <authorList>
            <consortium name="EnsemblProtists"/>
        </authorList>
    </citation>
    <scope>IDENTIFICATION</scope>
</reference>
<dbReference type="InterPro" id="IPR044868">
    <property type="entry name" value="Rpn13/ADRM1_Pru"/>
</dbReference>
<evidence type="ECO:0000256" key="2">
    <source>
        <dbReference type="ARBA" id="ARBA00004496"/>
    </source>
</evidence>
<dbReference type="PANTHER" id="PTHR12225:SF0">
    <property type="entry name" value="PROTEASOMAL UBIQUITIN RECEPTOR ADRM1"/>
    <property type="match status" value="1"/>
</dbReference>
<evidence type="ECO:0008006" key="11">
    <source>
        <dbReference type="Google" id="ProtNLM"/>
    </source>
</evidence>
<dbReference type="PROSITE" id="PS51917">
    <property type="entry name" value="PRU"/>
    <property type="match status" value="1"/>
</dbReference>
<feature type="domain" description="Pru" evidence="8">
    <location>
        <begin position="12"/>
        <end position="145"/>
    </location>
</feature>
<dbReference type="PaxDb" id="2903-EOD39601"/>
<dbReference type="eggNOG" id="KOG3037">
    <property type="taxonomic scope" value="Eukaryota"/>
</dbReference>
<dbReference type="GO" id="GO:0070628">
    <property type="term" value="F:proteasome binding"/>
    <property type="evidence" value="ECO:0007669"/>
    <property type="project" value="TreeGrafter"/>
</dbReference>
<evidence type="ECO:0000259" key="8">
    <source>
        <dbReference type="PROSITE" id="PS51917"/>
    </source>
</evidence>
<feature type="compositionally biased region" description="Basic and acidic residues" evidence="6">
    <location>
        <begin position="218"/>
        <end position="227"/>
    </location>
</feature>
<evidence type="ECO:0000313" key="9">
    <source>
        <dbReference type="EnsemblProtists" id="EOD39601"/>
    </source>
</evidence>
<feature type="region of interest" description="Disordered" evidence="6">
    <location>
        <begin position="201"/>
        <end position="233"/>
    </location>
</feature>
<dbReference type="Pfam" id="PF04683">
    <property type="entry name" value="Rpn13_ADRM1_Pru"/>
    <property type="match status" value="1"/>
</dbReference>
<evidence type="ECO:0000256" key="6">
    <source>
        <dbReference type="SAM" id="MobiDB-lite"/>
    </source>
</evidence>
<dbReference type="AlphaFoldDB" id="A0A0D3KV16"/>
<keyword evidence="5" id="KW-0539">Nucleus</keyword>
<dbReference type="InterPro" id="IPR006773">
    <property type="entry name" value="Rpn13/ADRM1"/>
</dbReference>
<reference evidence="10" key="1">
    <citation type="journal article" date="2013" name="Nature">
        <title>Pan genome of the phytoplankton Emiliania underpins its global distribution.</title>
        <authorList>
            <person name="Read B.A."/>
            <person name="Kegel J."/>
            <person name="Klute M.J."/>
            <person name="Kuo A."/>
            <person name="Lefebvre S.C."/>
            <person name="Maumus F."/>
            <person name="Mayer C."/>
            <person name="Miller J."/>
            <person name="Monier A."/>
            <person name="Salamov A."/>
            <person name="Young J."/>
            <person name="Aguilar M."/>
            <person name="Claverie J.M."/>
            <person name="Frickenhaus S."/>
            <person name="Gonzalez K."/>
            <person name="Herman E.K."/>
            <person name="Lin Y.C."/>
            <person name="Napier J."/>
            <person name="Ogata H."/>
            <person name="Sarno A.F."/>
            <person name="Shmutz J."/>
            <person name="Schroeder D."/>
            <person name="de Vargas C."/>
            <person name="Verret F."/>
            <person name="von Dassow P."/>
            <person name="Valentin K."/>
            <person name="Van de Peer Y."/>
            <person name="Wheeler G."/>
            <person name="Dacks J.B."/>
            <person name="Delwiche C.F."/>
            <person name="Dyhrman S.T."/>
            <person name="Glockner G."/>
            <person name="John U."/>
            <person name="Richards T."/>
            <person name="Worden A.Z."/>
            <person name="Zhang X."/>
            <person name="Grigoriev I.V."/>
            <person name="Allen A.E."/>
            <person name="Bidle K."/>
            <person name="Borodovsky M."/>
            <person name="Bowler C."/>
            <person name="Brownlee C."/>
            <person name="Cock J.M."/>
            <person name="Elias M."/>
            <person name="Gladyshev V.N."/>
            <person name="Groth M."/>
            <person name="Guda C."/>
            <person name="Hadaegh A."/>
            <person name="Iglesias-Rodriguez M.D."/>
            <person name="Jenkins J."/>
            <person name="Jones B.M."/>
            <person name="Lawson T."/>
            <person name="Leese F."/>
            <person name="Lindquist E."/>
            <person name="Lobanov A."/>
            <person name="Lomsadze A."/>
            <person name="Malik S.B."/>
            <person name="Marsh M.E."/>
            <person name="Mackinder L."/>
            <person name="Mock T."/>
            <person name="Mueller-Roeber B."/>
            <person name="Pagarete A."/>
            <person name="Parker M."/>
            <person name="Probert I."/>
            <person name="Quesneville H."/>
            <person name="Raines C."/>
            <person name="Rensing S.A."/>
            <person name="Riano-Pachon D.M."/>
            <person name="Richier S."/>
            <person name="Rokitta S."/>
            <person name="Shiraiwa Y."/>
            <person name="Soanes D.M."/>
            <person name="van der Giezen M."/>
            <person name="Wahlund T.M."/>
            <person name="Williams B."/>
            <person name="Wilson W."/>
            <person name="Wolfe G."/>
            <person name="Wurch L.L."/>
        </authorList>
    </citation>
    <scope>NUCLEOTIDE SEQUENCE</scope>
</reference>
<accession>A0A0D3KV16</accession>
<dbReference type="HOGENOM" id="CLU_041798_0_0_1"/>
<evidence type="ECO:0000256" key="4">
    <source>
        <dbReference type="ARBA" id="ARBA00022942"/>
    </source>
</evidence>
<dbReference type="GO" id="GO:0008541">
    <property type="term" value="C:proteasome regulatory particle, lid subcomplex"/>
    <property type="evidence" value="ECO:0007669"/>
    <property type="project" value="TreeGrafter"/>
</dbReference>
<dbReference type="KEGG" id="ehx:EMIHUDRAFT_200144"/>
<evidence type="ECO:0000256" key="3">
    <source>
        <dbReference type="ARBA" id="ARBA00022490"/>
    </source>
</evidence>
<evidence type="ECO:0000256" key="1">
    <source>
        <dbReference type="ARBA" id="ARBA00004123"/>
    </source>
</evidence>
<keyword evidence="3" id="KW-0963">Cytoplasm</keyword>
<dbReference type="GO" id="GO:0005634">
    <property type="term" value="C:nucleus"/>
    <property type="evidence" value="ECO:0007669"/>
    <property type="project" value="UniProtKB-SubCell"/>
</dbReference>
<dbReference type="InterPro" id="IPR044867">
    <property type="entry name" value="DEUBAD_dom"/>
</dbReference>
<comment type="subcellular location">
    <subcellularLocation>
        <location evidence="2">Cytoplasm</location>
    </subcellularLocation>
    <subcellularLocation>
        <location evidence="1">Nucleus</location>
    </subcellularLocation>
</comment>
<evidence type="ECO:0000259" key="7">
    <source>
        <dbReference type="PROSITE" id="PS51916"/>
    </source>
</evidence>
<name>A0A0D3KV16_EMIH1</name>
<keyword evidence="10" id="KW-1185">Reference proteome</keyword>
<organism evidence="9 10">
    <name type="scientific">Emiliania huxleyi (strain CCMP1516)</name>
    <dbReference type="NCBI Taxonomy" id="280463"/>
    <lineage>
        <taxon>Eukaryota</taxon>
        <taxon>Haptista</taxon>
        <taxon>Haptophyta</taxon>
        <taxon>Prymnesiophyceae</taxon>
        <taxon>Isochrysidales</taxon>
        <taxon>Noelaerhabdaceae</taxon>
        <taxon>Emiliania</taxon>
    </lineage>
</organism>
<dbReference type="Gene3D" id="2.30.29.70">
    <property type="entry name" value="Proteasomal ubiquitin receptor Rpn13/ADRM1"/>
    <property type="match status" value="1"/>
</dbReference>
<dbReference type="PANTHER" id="PTHR12225">
    <property type="entry name" value="ADHESION REGULATING MOLECULE 1 110 KDA CELL MEMBRANE GLYCOPROTEIN"/>
    <property type="match status" value="1"/>
</dbReference>
<dbReference type="GO" id="GO:0061133">
    <property type="term" value="F:endopeptidase activator activity"/>
    <property type="evidence" value="ECO:0007669"/>
    <property type="project" value="TreeGrafter"/>
</dbReference>
<dbReference type="InterPro" id="IPR032368">
    <property type="entry name" value="RPN13_DEUBAD"/>
</dbReference>
<dbReference type="GO" id="GO:0005737">
    <property type="term" value="C:cytoplasm"/>
    <property type="evidence" value="ECO:0007669"/>
    <property type="project" value="UniProtKB-SubCell"/>
</dbReference>